<feature type="compositionally biased region" description="Basic residues" evidence="1">
    <location>
        <begin position="20"/>
        <end position="33"/>
    </location>
</feature>
<reference evidence="2" key="1">
    <citation type="submission" date="2022-08" db="EMBL/GenBank/DDBJ databases">
        <authorList>
            <consortium name="DOE Joint Genome Institute"/>
            <person name="Min B."/>
            <person name="Riley R."/>
            <person name="Sierra-Patev S."/>
            <person name="Naranjo-Ortiz M."/>
            <person name="Looney B."/>
            <person name="Konkel Z."/>
            <person name="Slot J.C."/>
            <person name="Sakamoto Y."/>
            <person name="Steenwyk J.L."/>
            <person name="Rokas A."/>
            <person name="Carro J."/>
            <person name="Camarero S."/>
            <person name="Ferreira P."/>
            <person name="Molpeceres G."/>
            <person name="Ruiz-Duenas F.J."/>
            <person name="Serrano A."/>
            <person name="Henrissat B."/>
            <person name="Drula E."/>
            <person name="Hughes K.W."/>
            <person name="Mata J.L."/>
            <person name="Ishikawa N.K."/>
            <person name="Vargas-Isla R."/>
            <person name="Ushijima S."/>
            <person name="Smith C.A."/>
            <person name="Ahrendt S."/>
            <person name="Andreopoulos W."/>
            <person name="He G."/>
            <person name="Labutti K."/>
            <person name="Lipzen A."/>
            <person name="Ng V."/>
            <person name="Sandor L."/>
            <person name="Barry K."/>
            <person name="Martinez A.T."/>
            <person name="Xiao Y."/>
            <person name="Gibbons J.G."/>
            <person name="Terashima K."/>
            <person name="Hibbett D.S."/>
            <person name="Grigoriev I.V."/>
        </authorList>
    </citation>
    <scope>NUCLEOTIDE SEQUENCE</scope>
    <source>
        <strain evidence="2">TFB9207</strain>
    </source>
</reference>
<proteinExistence type="predicted"/>
<dbReference type="Gene3D" id="3.60.130.30">
    <property type="match status" value="1"/>
</dbReference>
<evidence type="ECO:0000256" key="1">
    <source>
        <dbReference type="SAM" id="MobiDB-lite"/>
    </source>
</evidence>
<keyword evidence="3" id="KW-1185">Reference proteome</keyword>
<accession>A0AA38P984</accession>
<dbReference type="AlphaFoldDB" id="A0AA38P984"/>
<gene>
    <name evidence="2" type="ORF">F5878DRAFT_661131</name>
</gene>
<organism evidence="2 3">
    <name type="scientific">Lentinula raphanica</name>
    <dbReference type="NCBI Taxonomy" id="153919"/>
    <lineage>
        <taxon>Eukaryota</taxon>
        <taxon>Fungi</taxon>
        <taxon>Dikarya</taxon>
        <taxon>Basidiomycota</taxon>
        <taxon>Agaricomycotina</taxon>
        <taxon>Agaricomycetes</taxon>
        <taxon>Agaricomycetidae</taxon>
        <taxon>Agaricales</taxon>
        <taxon>Marasmiineae</taxon>
        <taxon>Omphalotaceae</taxon>
        <taxon>Lentinula</taxon>
    </lineage>
</organism>
<evidence type="ECO:0000313" key="2">
    <source>
        <dbReference type="EMBL" id="KAJ3838496.1"/>
    </source>
</evidence>
<dbReference type="Proteomes" id="UP001163846">
    <property type="component" value="Unassembled WGS sequence"/>
</dbReference>
<feature type="region of interest" description="Disordered" evidence="1">
    <location>
        <begin position="19"/>
        <end position="39"/>
    </location>
</feature>
<evidence type="ECO:0000313" key="3">
    <source>
        <dbReference type="Proteomes" id="UP001163846"/>
    </source>
</evidence>
<protein>
    <submittedName>
        <fullName evidence="2">Uncharacterized protein</fullName>
    </submittedName>
</protein>
<dbReference type="EMBL" id="MU806179">
    <property type="protein sequence ID" value="KAJ3838496.1"/>
    <property type="molecule type" value="Genomic_DNA"/>
</dbReference>
<sequence>MPKEQTTPLSHRFHPIVQTRRNRRGKRSAKRRVERAERNWSKKADAERVFLDKMPGRYMEMKADGKKLTEALSRDYPNGSLQLDRAPMNGRLLVEGMALSKELKPTVVTVLRRFMDIITPEEQLEIERLWLLMQEKGLKYSRKRGESNRSATPAIHAGIWEKFAREPRLTAETWKMQNREVKKLMAQLIGILSSKVAPRMAALLQTYYPEVWERQKRALLRVRKVLASEFAEMPWLDFGGAFFAVAIKTGCSERDHLDWSDDKYGLTWVSGVGNWEGADLRALETGMQYPLRPGEAILANMRQMVHSASPILSGQRITLTFFTCSFLARHSEFD</sequence>
<name>A0AA38P984_9AGAR</name>
<comment type="caution">
    <text evidence="2">The sequence shown here is derived from an EMBL/GenBank/DDBJ whole genome shotgun (WGS) entry which is preliminary data.</text>
</comment>